<evidence type="ECO:0000256" key="13">
    <source>
        <dbReference type="RuleBase" id="RU004560"/>
    </source>
</evidence>
<dbReference type="RefSeq" id="XP_024354437.1">
    <property type="nucleotide sequence ID" value="XM_024490981.1"/>
</dbReference>
<dbReference type="GO" id="GO:0051301">
    <property type="term" value="P:cell division"/>
    <property type="evidence" value="ECO:0007669"/>
    <property type="project" value="UniProtKB-KW"/>
</dbReference>
<keyword evidence="8" id="KW-0175">Coiled coil</keyword>
<evidence type="ECO:0000256" key="11">
    <source>
        <dbReference type="ARBA" id="ARBA00023180"/>
    </source>
</evidence>
<dbReference type="PANTHER" id="PTHR18884">
    <property type="entry name" value="SEPTIN"/>
    <property type="match status" value="1"/>
</dbReference>
<keyword evidence="4" id="KW-0732">Signal</keyword>
<dbReference type="GO" id="GO:0005856">
    <property type="term" value="C:cytoskeleton"/>
    <property type="evidence" value="ECO:0007669"/>
    <property type="project" value="UniProtKB-ARBA"/>
</dbReference>
<evidence type="ECO:0000256" key="10">
    <source>
        <dbReference type="ARBA" id="ARBA00023134"/>
    </source>
</evidence>
<keyword evidence="5 13" id="KW-0547">Nucleotide-binding</keyword>
<comment type="caution">
    <text evidence="16">The sequence shown here is derived from an EMBL/GenBank/DDBJ whole genome shotgun (WGS) entry which is preliminary data.</text>
</comment>
<keyword evidence="12" id="KW-0131">Cell cycle</keyword>
<proteinExistence type="inferred from homology"/>
<dbReference type="InterPro" id="IPR030379">
    <property type="entry name" value="G_SEPTIN_dom"/>
</dbReference>
<feature type="region of interest" description="Disordered" evidence="14">
    <location>
        <begin position="355"/>
        <end position="374"/>
    </location>
</feature>
<sequence length="1091" mass="123806">MASIPRFNVTGRYRESEQSSTKNGSRFFAGGDPANTNLTRNEESKSRPTTAGSQPDEDGKLGFANIPDQMHRKAVKKGFNFTLMIAGESGLGKATLVNSLFMQDLYKDREPVDANEMIKKVTKIEKRQIELDERGVKLRLTIVDTPGFNDAVNAEECWKPIEDYIDSTFEQYFKDECGLNRKNIQDNRVHCCLYFISPYGHGLRQVDVEFMRRLQNKVNIVPVIAKADALTASELRALKERIMSDLNRYKIDIYRLPECDSDEEEEIKRLDKEIKAVLPFAVIGSNCVIEGEGGKRVRGRQYPWGVVEVENPKHCDFTKLRIFLLKTHMQDLKDMTLEVHYENYRAKYITERMSRRQTDRREGMGAPRVDRENGPGFEALMSADCLLRQKEDELQRMSAKSLDQMARGKPSDGLLANHNATGMATNGGTGLTGRSSSTAAASATPGPGALPPKASLSARAPLRNWLTLLKPRVIICVSSPHSTFDNNMRTMGALVLLFCLLVTIGTSTAISPSERTVCVVASEASDGTYDFSLESETFHMRTPGYDFLIPAASWFNQSVDDVGMAFQTVKTSGEFEDKIQAYWAGFLELYISRDVTYAQLENTFGGFCKDNSSACQELEEYLRRNLEMTIKRSLQSGDIDPYWHQAGLFIPSLLLIGNFVLLPSPSSSFQPQMELVLWQMRGIQDAWNNITINNSKFLTTDYLMHLLDDVFDIHLLQLAVDMGDVSAALGLYEALEEGPNGKHYFTSRPSCSALVKLAPDHKDIFISHDTWRDYEGMLKVVKYYEFAWRLTRDPSSPVIPADKILFSSYPSTINSIDDFYVTSTGLVIQETTNGNENPNLWPFVRHGLNSTVLGAFRVMIATRLARTPSEWIGFFARENSGTYNNQWMVIDTKLFDPSKPLPEKDLFWVAEQIPYFKFIHEISGFDDLEKKFGECFSYEMTPRAQIFRRNHSTAVSLPSVYRLMRFNDFTHDPLSHCNCTPPYTAQYAISARSDLNDPNGVYPFPLLVYRLHGATDVKLVNLELARSLSMIAVAGPTYDQVPVFDWSRLRPERPRPLMHPERWAFPLVVIQVENNHNQWMQPYLRTWTMAP</sequence>
<comment type="subcellular location">
    <subcellularLocation>
        <location evidence="1">Cleavage furrow</location>
    </subcellularLocation>
</comment>
<evidence type="ECO:0000256" key="9">
    <source>
        <dbReference type="ARBA" id="ARBA00023098"/>
    </source>
</evidence>
<dbReference type="GO" id="GO:0005525">
    <property type="term" value="F:GTP binding"/>
    <property type="evidence" value="ECO:0007669"/>
    <property type="project" value="UniProtKB-KW"/>
</dbReference>
<evidence type="ECO:0000256" key="2">
    <source>
        <dbReference type="ARBA" id="ARBA00007835"/>
    </source>
</evidence>
<organism evidence="16 17">
    <name type="scientific">Echinococcus granulosus</name>
    <name type="common">Hydatid tapeworm</name>
    <dbReference type="NCBI Taxonomy" id="6210"/>
    <lineage>
        <taxon>Eukaryota</taxon>
        <taxon>Metazoa</taxon>
        <taxon>Spiralia</taxon>
        <taxon>Lophotrochozoa</taxon>
        <taxon>Platyhelminthes</taxon>
        <taxon>Cestoda</taxon>
        <taxon>Eucestoda</taxon>
        <taxon>Cyclophyllidea</taxon>
        <taxon>Taeniidae</taxon>
        <taxon>Echinococcus</taxon>
        <taxon>Echinococcus granulosus group</taxon>
    </lineage>
</organism>
<keyword evidence="9" id="KW-0443">Lipid metabolism</keyword>
<keyword evidence="7" id="KW-0442">Lipid degradation</keyword>
<dbReference type="GO" id="GO:0016042">
    <property type="term" value="P:lipid catabolic process"/>
    <property type="evidence" value="ECO:0007669"/>
    <property type="project" value="UniProtKB-KW"/>
</dbReference>
<evidence type="ECO:0000256" key="8">
    <source>
        <dbReference type="ARBA" id="ARBA00023054"/>
    </source>
</evidence>
<feature type="region of interest" description="Disordered" evidence="14">
    <location>
        <begin position="419"/>
        <end position="454"/>
    </location>
</feature>
<evidence type="ECO:0000256" key="6">
    <source>
        <dbReference type="ARBA" id="ARBA00022801"/>
    </source>
</evidence>
<feature type="domain" description="Septin-type G" evidence="15">
    <location>
        <begin position="77"/>
        <end position="351"/>
    </location>
</feature>
<keyword evidence="17" id="KW-1185">Reference proteome</keyword>
<keyword evidence="3" id="KW-0132">Cell division</keyword>
<dbReference type="GO" id="GO:0032154">
    <property type="term" value="C:cleavage furrow"/>
    <property type="evidence" value="ECO:0007669"/>
    <property type="project" value="UniProtKB-SubCell"/>
</dbReference>
<dbReference type="InterPro" id="IPR016491">
    <property type="entry name" value="Septin"/>
</dbReference>
<dbReference type="InterPro" id="IPR007000">
    <property type="entry name" value="PLipase_B-like"/>
</dbReference>
<keyword evidence="11" id="KW-0325">Glycoprotein</keyword>
<feature type="region of interest" description="Disordered" evidence="14">
    <location>
        <begin position="1"/>
        <end position="64"/>
    </location>
</feature>
<comment type="similarity">
    <text evidence="13">Belongs to the TRAFAC class TrmE-Era-EngA-EngB-Septin-like GTPase superfamily. Septin GTPase family.</text>
</comment>
<dbReference type="SUPFAM" id="SSF52540">
    <property type="entry name" value="P-loop containing nucleoside triphosphate hydrolases"/>
    <property type="match status" value="1"/>
</dbReference>
<dbReference type="KEGG" id="egl:EGR_01732"/>
<evidence type="ECO:0000256" key="1">
    <source>
        <dbReference type="ARBA" id="ARBA00004626"/>
    </source>
</evidence>
<name>W6URC2_ECHGR</name>
<dbReference type="Proteomes" id="UP000019149">
    <property type="component" value="Unassembled WGS sequence"/>
</dbReference>
<dbReference type="Pfam" id="PF04916">
    <property type="entry name" value="Phospholip_B"/>
    <property type="match status" value="2"/>
</dbReference>
<comment type="similarity">
    <text evidence="2">Belongs to the phospholipase B-like family.</text>
</comment>
<evidence type="ECO:0000256" key="12">
    <source>
        <dbReference type="ARBA" id="ARBA00023306"/>
    </source>
</evidence>
<reference evidence="16 17" key="1">
    <citation type="journal article" date="2013" name="Nat. Genet.">
        <title>The genome of the hydatid tapeworm Echinococcus granulosus.</title>
        <authorList>
            <person name="Zheng H."/>
            <person name="Zhang W."/>
            <person name="Zhang L."/>
            <person name="Zhang Z."/>
            <person name="Li J."/>
            <person name="Lu G."/>
            <person name="Zhu Y."/>
            <person name="Wang Y."/>
            <person name="Huang Y."/>
            <person name="Liu J."/>
            <person name="Kang H."/>
            <person name="Chen J."/>
            <person name="Wang L."/>
            <person name="Chen A."/>
            <person name="Yu S."/>
            <person name="Gao Z."/>
            <person name="Jin L."/>
            <person name="Gu W."/>
            <person name="Wang Z."/>
            <person name="Zhao L."/>
            <person name="Shi B."/>
            <person name="Wen H."/>
            <person name="Lin R."/>
            <person name="Jones M.K."/>
            <person name="Brejova B."/>
            <person name="Vinar T."/>
            <person name="Zhao G."/>
            <person name="McManus D.P."/>
            <person name="Chen Z."/>
            <person name="Zhou Y."/>
            <person name="Wang S."/>
        </authorList>
    </citation>
    <scope>NUCLEOTIDE SEQUENCE [LARGE SCALE GENOMIC DNA]</scope>
</reference>
<protein>
    <submittedName>
        <fullName evidence="16">Septin-5</fullName>
    </submittedName>
</protein>
<dbReference type="CDD" id="cd01850">
    <property type="entry name" value="CDC_Septin"/>
    <property type="match status" value="1"/>
</dbReference>
<evidence type="ECO:0000256" key="14">
    <source>
        <dbReference type="SAM" id="MobiDB-lite"/>
    </source>
</evidence>
<dbReference type="EMBL" id="APAU02000007">
    <property type="protein sequence ID" value="EUB63241.1"/>
    <property type="molecule type" value="Genomic_DNA"/>
</dbReference>
<dbReference type="PROSITE" id="PS51719">
    <property type="entry name" value="G_SEPTIN"/>
    <property type="match status" value="1"/>
</dbReference>
<dbReference type="Gene3D" id="3.40.50.300">
    <property type="entry name" value="P-loop containing nucleotide triphosphate hydrolases"/>
    <property type="match status" value="1"/>
</dbReference>
<dbReference type="GeneID" id="36337447"/>
<keyword evidence="10 13" id="KW-0342">GTP-binding</keyword>
<dbReference type="AlphaFoldDB" id="W6URC2"/>
<dbReference type="STRING" id="6210.W6URC2"/>
<feature type="compositionally biased region" description="Low complexity" evidence="14">
    <location>
        <begin position="432"/>
        <end position="447"/>
    </location>
</feature>
<accession>W6URC2</accession>
<evidence type="ECO:0000256" key="7">
    <source>
        <dbReference type="ARBA" id="ARBA00022963"/>
    </source>
</evidence>
<evidence type="ECO:0000256" key="3">
    <source>
        <dbReference type="ARBA" id="ARBA00022618"/>
    </source>
</evidence>
<evidence type="ECO:0000259" key="15">
    <source>
        <dbReference type="PROSITE" id="PS51719"/>
    </source>
</evidence>
<dbReference type="Pfam" id="PF00735">
    <property type="entry name" value="Septin"/>
    <property type="match status" value="1"/>
</dbReference>
<gene>
    <name evidence="16" type="ORF">EGR_01732</name>
</gene>
<dbReference type="CTD" id="36337447"/>
<dbReference type="OrthoDB" id="443524at2759"/>
<dbReference type="GO" id="GO:0004620">
    <property type="term" value="F:phospholipase activity"/>
    <property type="evidence" value="ECO:0007669"/>
    <property type="project" value="InterPro"/>
</dbReference>
<evidence type="ECO:0000256" key="5">
    <source>
        <dbReference type="ARBA" id="ARBA00022741"/>
    </source>
</evidence>
<evidence type="ECO:0000313" key="17">
    <source>
        <dbReference type="Proteomes" id="UP000019149"/>
    </source>
</evidence>
<evidence type="ECO:0000313" key="16">
    <source>
        <dbReference type="EMBL" id="EUB63241.1"/>
    </source>
</evidence>
<dbReference type="InterPro" id="IPR027417">
    <property type="entry name" value="P-loop_NTPase"/>
</dbReference>
<feature type="compositionally biased region" description="Basic and acidic residues" evidence="14">
    <location>
        <begin position="355"/>
        <end position="373"/>
    </location>
</feature>
<keyword evidence="6" id="KW-0378">Hydrolase</keyword>
<evidence type="ECO:0000256" key="4">
    <source>
        <dbReference type="ARBA" id="ARBA00022729"/>
    </source>
</evidence>
<dbReference type="FunFam" id="3.40.50.300:FF:000162">
    <property type="entry name" value="septin-7 isoform X1"/>
    <property type="match status" value="1"/>
</dbReference>
<dbReference type="Gene3D" id="3.60.60.30">
    <property type="match status" value="1"/>
</dbReference>